<sequence>MPSSRCEPNRLYQLLLVEGESDLPNGEVSIHGESRKQLLDSRTDDEFDLLWNSKKRSCVVRSIEKSDSETVS</sequence>
<name>M5SDD1_9BACT</name>
<reference evidence="1 2" key="1">
    <citation type="journal article" date="2013" name="Mar. Genomics">
        <title>Expression of sulfatases in Rhodopirellula baltica and the diversity of sulfatases in the genus Rhodopirellula.</title>
        <authorList>
            <person name="Wegner C.E."/>
            <person name="Richter-Heitmann T."/>
            <person name="Klindworth A."/>
            <person name="Klockow C."/>
            <person name="Richter M."/>
            <person name="Achstetter T."/>
            <person name="Glockner F.O."/>
            <person name="Harder J."/>
        </authorList>
    </citation>
    <scope>NUCLEOTIDE SEQUENCE [LARGE SCALE GENOMIC DNA]</scope>
    <source>
        <strain evidence="1 2">SH398</strain>
    </source>
</reference>
<dbReference type="Proteomes" id="UP000011996">
    <property type="component" value="Unassembled WGS sequence"/>
</dbReference>
<dbReference type="EMBL" id="ANOF01000169">
    <property type="protein sequence ID" value="EMI24144.1"/>
    <property type="molecule type" value="Genomic_DNA"/>
</dbReference>
<comment type="caution">
    <text evidence="1">The sequence shown here is derived from an EMBL/GenBank/DDBJ whole genome shotgun (WGS) entry which is preliminary data.</text>
</comment>
<proteinExistence type="predicted"/>
<protein>
    <submittedName>
        <fullName evidence="1">Uncharacterized protein</fullName>
    </submittedName>
</protein>
<dbReference type="AlphaFoldDB" id="M5SDD1"/>
<evidence type="ECO:0000313" key="2">
    <source>
        <dbReference type="Proteomes" id="UP000011996"/>
    </source>
</evidence>
<gene>
    <name evidence="1" type="ORF">RESH_05265</name>
</gene>
<organism evidence="1 2">
    <name type="scientific">Rhodopirellula europaea SH398</name>
    <dbReference type="NCBI Taxonomy" id="1263868"/>
    <lineage>
        <taxon>Bacteria</taxon>
        <taxon>Pseudomonadati</taxon>
        <taxon>Planctomycetota</taxon>
        <taxon>Planctomycetia</taxon>
        <taxon>Pirellulales</taxon>
        <taxon>Pirellulaceae</taxon>
        <taxon>Rhodopirellula</taxon>
    </lineage>
</organism>
<accession>M5SDD1</accession>
<evidence type="ECO:0000313" key="1">
    <source>
        <dbReference type="EMBL" id="EMI24144.1"/>
    </source>
</evidence>
<dbReference type="PATRIC" id="fig|1263868.3.peg.5722"/>